<dbReference type="Proteomes" id="UP001172101">
    <property type="component" value="Unassembled WGS sequence"/>
</dbReference>
<dbReference type="GeneID" id="85317073"/>
<evidence type="ECO:0000256" key="1">
    <source>
        <dbReference type="SAM" id="MobiDB-lite"/>
    </source>
</evidence>
<organism evidence="2 3">
    <name type="scientific">Lasiosphaeria miniovina</name>
    <dbReference type="NCBI Taxonomy" id="1954250"/>
    <lineage>
        <taxon>Eukaryota</taxon>
        <taxon>Fungi</taxon>
        <taxon>Dikarya</taxon>
        <taxon>Ascomycota</taxon>
        <taxon>Pezizomycotina</taxon>
        <taxon>Sordariomycetes</taxon>
        <taxon>Sordariomycetidae</taxon>
        <taxon>Sordariales</taxon>
        <taxon>Lasiosphaeriaceae</taxon>
        <taxon>Lasiosphaeria</taxon>
    </lineage>
</organism>
<accession>A0AA40AUP8</accession>
<dbReference type="AlphaFoldDB" id="A0AA40AUP8"/>
<proteinExistence type="predicted"/>
<name>A0AA40AUP8_9PEZI</name>
<evidence type="ECO:0000313" key="2">
    <source>
        <dbReference type="EMBL" id="KAK0722307.1"/>
    </source>
</evidence>
<sequence>MLPTHPLLELDPSRICRSGIGTYASAPPTTEAPTHMISPSYLRSKILIGETREAFNNCLAGAVNSNPNEGLEYELHNIRFALFVGSEIGILVARRRLYGLERRQEPKASTSSGSTTQVLRPPPSHLRSNDDCVLNEPPHHPHLLAFCRPYHTNCLRQTAASACSKENKTQEDIWPFLATTYLHHNTIRPYFIYTRVDQGFP</sequence>
<comment type="caution">
    <text evidence="2">The sequence shown here is derived from an EMBL/GenBank/DDBJ whole genome shotgun (WGS) entry which is preliminary data.</text>
</comment>
<evidence type="ECO:0000313" key="3">
    <source>
        <dbReference type="Proteomes" id="UP001172101"/>
    </source>
</evidence>
<gene>
    <name evidence="2" type="ORF">B0T26DRAFT_212485</name>
</gene>
<dbReference type="EMBL" id="JAUIRO010000003">
    <property type="protein sequence ID" value="KAK0722307.1"/>
    <property type="molecule type" value="Genomic_DNA"/>
</dbReference>
<reference evidence="2" key="1">
    <citation type="submission" date="2023-06" db="EMBL/GenBank/DDBJ databases">
        <title>Genome-scale phylogeny and comparative genomics of the fungal order Sordariales.</title>
        <authorList>
            <consortium name="Lawrence Berkeley National Laboratory"/>
            <person name="Hensen N."/>
            <person name="Bonometti L."/>
            <person name="Westerberg I."/>
            <person name="Brannstrom I.O."/>
            <person name="Guillou S."/>
            <person name="Cros-Aarteil S."/>
            <person name="Calhoun S."/>
            <person name="Haridas S."/>
            <person name="Kuo A."/>
            <person name="Mondo S."/>
            <person name="Pangilinan J."/>
            <person name="Riley R."/>
            <person name="LaButti K."/>
            <person name="Andreopoulos B."/>
            <person name="Lipzen A."/>
            <person name="Chen C."/>
            <person name="Yanf M."/>
            <person name="Daum C."/>
            <person name="Ng V."/>
            <person name="Clum A."/>
            <person name="Steindorff A."/>
            <person name="Ohm R."/>
            <person name="Martin F."/>
            <person name="Silar P."/>
            <person name="Natvig D."/>
            <person name="Lalanne C."/>
            <person name="Gautier V."/>
            <person name="Ament-velasquez S.L."/>
            <person name="Kruys A."/>
            <person name="Hutchinson M.I."/>
            <person name="Powell A.J."/>
            <person name="Barry K."/>
            <person name="Miller A.N."/>
            <person name="Grigoriev I.V."/>
            <person name="Debuchy R."/>
            <person name="Gladieux P."/>
            <person name="Thoren M.H."/>
            <person name="Johannesson H."/>
        </authorList>
    </citation>
    <scope>NUCLEOTIDE SEQUENCE</scope>
    <source>
        <strain evidence="2">SMH2392-1A</strain>
    </source>
</reference>
<keyword evidence="3" id="KW-1185">Reference proteome</keyword>
<feature type="compositionally biased region" description="Polar residues" evidence="1">
    <location>
        <begin position="107"/>
        <end position="118"/>
    </location>
</feature>
<protein>
    <submittedName>
        <fullName evidence="2">Uncharacterized protein</fullName>
    </submittedName>
</protein>
<feature type="region of interest" description="Disordered" evidence="1">
    <location>
        <begin position="102"/>
        <end position="131"/>
    </location>
</feature>
<dbReference type="RefSeq" id="XP_060298231.1">
    <property type="nucleotide sequence ID" value="XM_060433803.1"/>
</dbReference>